<gene>
    <name evidence="1" type="ORF">PARMNEM_LOCUS6995</name>
</gene>
<dbReference type="Proteomes" id="UP001314205">
    <property type="component" value="Unassembled WGS sequence"/>
</dbReference>
<dbReference type="AlphaFoldDB" id="A0AAV1KTF6"/>
<organism evidence="1 2">
    <name type="scientific">Parnassius mnemosyne</name>
    <name type="common">clouded apollo</name>
    <dbReference type="NCBI Taxonomy" id="213953"/>
    <lineage>
        <taxon>Eukaryota</taxon>
        <taxon>Metazoa</taxon>
        <taxon>Ecdysozoa</taxon>
        <taxon>Arthropoda</taxon>
        <taxon>Hexapoda</taxon>
        <taxon>Insecta</taxon>
        <taxon>Pterygota</taxon>
        <taxon>Neoptera</taxon>
        <taxon>Endopterygota</taxon>
        <taxon>Lepidoptera</taxon>
        <taxon>Glossata</taxon>
        <taxon>Ditrysia</taxon>
        <taxon>Papilionoidea</taxon>
        <taxon>Papilionidae</taxon>
        <taxon>Parnassiinae</taxon>
        <taxon>Parnassini</taxon>
        <taxon>Parnassius</taxon>
        <taxon>Driopa</taxon>
    </lineage>
</organism>
<comment type="caution">
    <text evidence="1">The sequence shown here is derived from an EMBL/GenBank/DDBJ whole genome shotgun (WGS) entry which is preliminary data.</text>
</comment>
<proteinExistence type="predicted"/>
<reference evidence="1 2" key="1">
    <citation type="submission" date="2023-11" db="EMBL/GenBank/DDBJ databases">
        <authorList>
            <person name="Hedman E."/>
            <person name="Englund M."/>
            <person name="Stromberg M."/>
            <person name="Nyberg Akerstrom W."/>
            <person name="Nylinder S."/>
            <person name="Jareborg N."/>
            <person name="Kallberg Y."/>
            <person name="Kronander E."/>
        </authorList>
    </citation>
    <scope>NUCLEOTIDE SEQUENCE [LARGE SCALE GENOMIC DNA]</scope>
</reference>
<protein>
    <recommendedName>
        <fullName evidence="3">Reverse transcriptase</fullName>
    </recommendedName>
</protein>
<evidence type="ECO:0000313" key="2">
    <source>
        <dbReference type="Proteomes" id="UP001314205"/>
    </source>
</evidence>
<evidence type="ECO:0000313" key="1">
    <source>
        <dbReference type="EMBL" id="CAK1585978.1"/>
    </source>
</evidence>
<sequence length="217" mass="24928">MVLMGPSVRAVRELLKVCVAYAESHGLAYNVKKCEYIVFGVRGKPRTDEPDLFLNGSKLKKVTSFKYLGHFLADDLKDNVDIERERRALAVRSNMLARRFARCTDLVKITLFKAYCQSLYTSSLWINYTKRSLDALRVQYNNAFRMLLGLPRYCSASEMFAQARTDGFHAIIRKKTASLLRRVRDSHNSILKTVAENFNSPILKKFVHTLMFTNTSL</sequence>
<accession>A0AAV1KTF6</accession>
<dbReference type="EMBL" id="CAVLGL010000080">
    <property type="protein sequence ID" value="CAK1585978.1"/>
    <property type="molecule type" value="Genomic_DNA"/>
</dbReference>
<evidence type="ECO:0008006" key="3">
    <source>
        <dbReference type="Google" id="ProtNLM"/>
    </source>
</evidence>
<name>A0AAV1KTF6_9NEOP</name>
<keyword evidence="2" id="KW-1185">Reference proteome</keyword>